<keyword evidence="3 6" id="KW-0687">Ribonucleoprotein</keyword>
<dbReference type="InterPro" id="IPR020568">
    <property type="entry name" value="Ribosomal_Su5_D2-typ_SF"/>
</dbReference>
<keyword evidence="8" id="KW-0150">Chloroplast</keyword>
<dbReference type="PANTHER" id="PTHR21569:SF1">
    <property type="entry name" value="SMALL RIBOSOMAL SUBUNIT PROTEIN US9M"/>
    <property type="match status" value="1"/>
</dbReference>
<dbReference type="Pfam" id="PF00380">
    <property type="entry name" value="Ribosomal_S9"/>
    <property type="match status" value="1"/>
</dbReference>
<feature type="region of interest" description="Disordered" evidence="7">
    <location>
        <begin position="134"/>
        <end position="154"/>
    </location>
</feature>
<feature type="compositionally biased region" description="Basic residues" evidence="7">
    <location>
        <begin position="135"/>
        <end position="154"/>
    </location>
</feature>
<accession>A0A386B1T5</accession>
<evidence type="ECO:0000256" key="4">
    <source>
        <dbReference type="ARBA" id="ARBA00035152"/>
    </source>
</evidence>
<dbReference type="GO" id="GO:0015935">
    <property type="term" value="C:small ribosomal subunit"/>
    <property type="evidence" value="ECO:0007669"/>
    <property type="project" value="TreeGrafter"/>
</dbReference>
<dbReference type="InterPro" id="IPR020574">
    <property type="entry name" value="Ribosomal_uS9_CS"/>
</dbReference>
<dbReference type="InterPro" id="IPR014721">
    <property type="entry name" value="Ribsml_uS5_D2-typ_fold_subgr"/>
</dbReference>
<dbReference type="Gene3D" id="3.30.230.10">
    <property type="match status" value="1"/>
</dbReference>
<dbReference type="PANTHER" id="PTHR21569">
    <property type="entry name" value="RIBOSOMAL PROTEIN S9"/>
    <property type="match status" value="1"/>
</dbReference>
<dbReference type="RefSeq" id="YP_009519698.1">
    <property type="nucleotide sequence ID" value="NC_039528.1"/>
</dbReference>
<gene>
    <name evidence="8" type="primary">rps9</name>
</gene>
<reference evidence="8" key="1">
    <citation type="submission" date="2018-07" db="EMBL/GenBank/DDBJ databases">
        <authorList>
            <person name="Quirk P.G."/>
            <person name="Krulwich T.A."/>
        </authorList>
    </citation>
    <scope>NUCLEOTIDE SEQUENCE</scope>
</reference>
<geneLocation type="chloroplast" evidence="8"/>
<keyword evidence="8" id="KW-0934">Plastid</keyword>
<dbReference type="InterPro" id="IPR000754">
    <property type="entry name" value="Ribosomal_uS9"/>
</dbReference>
<organism evidence="8">
    <name type="scientific">Udotea flabellum</name>
    <dbReference type="NCBI Taxonomy" id="170437"/>
    <lineage>
        <taxon>Eukaryota</taxon>
        <taxon>Viridiplantae</taxon>
        <taxon>Chlorophyta</taxon>
        <taxon>core chlorophytes</taxon>
        <taxon>Ulvophyceae</taxon>
        <taxon>TCBD clade</taxon>
        <taxon>Bryopsidales</taxon>
        <taxon>Halimedineae</taxon>
        <taxon>Halimedaceae</taxon>
        <taxon>Udoteae</taxon>
        <taxon>Udotea</taxon>
    </lineage>
</organism>
<dbReference type="GO" id="GO:0006412">
    <property type="term" value="P:translation"/>
    <property type="evidence" value="ECO:0007669"/>
    <property type="project" value="InterPro"/>
</dbReference>
<evidence type="ECO:0000256" key="6">
    <source>
        <dbReference type="RuleBase" id="RU003815"/>
    </source>
</evidence>
<protein>
    <recommendedName>
        <fullName evidence="4">Small ribosomal subunit protein uS9c</fullName>
    </recommendedName>
    <alternativeName>
        <fullName evidence="5">30S ribosomal protein S9, chloroplastic</fullName>
    </alternativeName>
</protein>
<proteinExistence type="inferred from homology"/>
<evidence type="ECO:0000256" key="7">
    <source>
        <dbReference type="SAM" id="MobiDB-lite"/>
    </source>
</evidence>
<dbReference type="GeneID" id="38279697"/>
<keyword evidence="2 6" id="KW-0689">Ribosomal protein</keyword>
<dbReference type="GO" id="GO:0003735">
    <property type="term" value="F:structural constituent of ribosome"/>
    <property type="evidence" value="ECO:0007669"/>
    <property type="project" value="InterPro"/>
</dbReference>
<evidence type="ECO:0000256" key="1">
    <source>
        <dbReference type="ARBA" id="ARBA00005251"/>
    </source>
</evidence>
<evidence type="ECO:0000256" key="5">
    <source>
        <dbReference type="ARBA" id="ARBA00035437"/>
    </source>
</evidence>
<evidence type="ECO:0000313" key="8">
    <source>
        <dbReference type="EMBL" id="AYC65669.1"/>
    </source>
</evidence>
<comment type="similarity">
    <text evidence="1 6">Belongs to the universal ribosomal protein uS9 family.</text>
</comment>
<dbReference type="AlphaFoldDB" id="A0A386B1T5"/>
<reference evidence="8" key="2">
    <citation type="journal article" date="2019" name="Mol. Phylogenet. Evol.">
        <title>Reassessment of the classification of bryopsidales (chlorophyta) based on chloroplast phylogenomic analyses.</title>
        <authorList>
            <person name="Cremen M.C."/>
            <person name="Leliaert F."/>
            <person name="West J."/>
            <person name="Lam D.W."/>
            <person name="Shimada S."/>
            <person name="Lopez-Bautista J.M."/>
            <person name="Verbruggen H."/>
        </authorList>
    </citation>
    <scope>NUCLEOTIDE SEQUENCE</scope>
</reference>
<evidence type="ECO:0000256" key="3">
    <source>
        <dbReference type="ARBA" id="ARBA00023274"/>
    </source>
</evidence>
<name>A0A386B1T5_9CHLO</name>
<sequence length="154" mass="17273">MKNMKYYGIGRRKSAVAKVSIINRNTKMEMNTIIINNKTISDYFQNDKDALESIRQFLTLDIPLNTRIQVSGGGITAQKEAICLALAKALAAKLGRPACVASASDPMSTDQMGFSNILKKKILQKNLFTQDSRVKERKKYGLKKARKAPQYSKR</sequence>
<dbReference type="SUPFAM" id="SSF54211">
    <property type="entry name" value="Ribosomal protein S5 domain 2-like"/>
    <property type="match status" value="1"/>
</dbReference>
<dbReference type="EMBL" id="MH591112">
    <property type="protein sequence ID" value="AYC65669.1"/>
    <property type="molecule type" value="Genomic_DNA"/>
</dbReference>
<dbReference type="PROSITE" id="PS00360">
    <property type="entry name" value="RIBOSOMAL_S9"/>
    <property type="match status" value="1"/>
</dbReference>
<dbReference type="GO" id="GO:0003723">
    <property type="term" value="F:RNA binding"/>
    <property type="evidence" value="ECO:0007669"/>
    <property type="project" value="TreeGrafter"/>
</dbReference>
<evidence type="ECO:0000256" key="2">
    <source>
        <dbReference type="ARBA" id="ARBA00022980"/>
    </source>
</evidence>